<evidence type="ECO:0000313" key="8">
    <source>
        <dbReference type="EMBL" id="KAA8718133.1"/>
    </source>
</evidence>
<evidence type="ECO:0000256" key="2">
    <source>
        <dbReference type="ARBA" id="ARBA00006383"/>
    </source>
</evidence>
<evidence type="ECO:0000256" key="4">
    <source>
        <dbReference type="ARBA" id="ARBA00022679"/>
    </source>
</evidence>
<dbReference type="AlphaFoldDB" id="A0A5M9RC92"/>
<evidence type="ECO:0000256" key="7">
    <source>
        <dbReference type="RuleBase" id="RU365031"/>
    </source>
</evidence>
<dbReference type="InterPro" id="IPR003679">
    <property type="entry name" value="Amioglycoside_AcTrfase"/>
</dbReference>
<keyword evidence="4 7" id="KW-0808">Transferase</keyword>
<dbReference type="Proteomes" id="UP000322181">
    <property type="component" value="Unassembled WGS sequence"/>
</dbReference>
<sequence length="278" mass="30362">MAVGNEYYWSRAELADHLTALGLRKGDSVMVHTAMRTVGSCLNGADDVIAALLQVIGDNGTVLCYINWLENYEDSTDAAGRVPEALKPLIAPFDVSRSRASPDHGIFAECFRTRANVLRSANPGASVAAVGAKSTYFTENHSLLYGYGEDSPFGRLVAENGKVLMLGAPADTMSLLHHAESIAPLKDKRLRFKELPLYQAGGHVRWVMCEEFDTVDSVCDCFPDGYFAAVVVGFCREMTDARHGKVGSADSLLVSARPMCDFAVRWMTDYQQNSYSAK</sequence>
<keyword evidence="7" id="KW-0046">Antibiotic resistance</keyword>
<dbReference type="EC" id="2.3.1.-" evidence="7"/>
<dbReference type="GO" id="GO:0046353">
    <property type="term" value="F:aminoglycoside 3-N-acetyltransferase activity"/>
    <property type="evidence" value="ECO:0007669"/>
    <property type="project" value="UniProtKB-EC"/>
</dbReference>
<evidence type="ECO:0000313" key="9">
    <source>
        <dbReference type="Proteomes" id="UP000322181"/>
    </source>
</evidence>
<dbReference type="SUPFAM" id="SSF110710">
    <property type="entry name" value="TTHA0583/YokD-like"/>
    <property type="match status" value="1"/>
</dbReference>
<name>A0A5M9RC92_9GAMM</name>
<evidence type="ECO:0000256" key="6">
    <source>
        <dbReference type="ARBA" id="ARBA00052868"/>
    </source>
</evidence>
<comment type="similarity">
    <text evidence="2 7">Belongs to the antibiotic N-acetyltransferase family.</text>
</comment>
<evidence type="ECO:0000256" key="1">
    <source>
        <dbReference type="ARBA" id="ARBA00003521"/>
    </source>
</evidence>
<dbReference type="InterPro" id="IPR028345">
    <property type="entry name" value="Antibiotic_NAT-like"/>
</dbReference>
<comment type="catalytic activity">
    <reaction evidence="6 7">
        <text>a 2-deoxystreptamine antibiotic + acetyl-CoA = an N(3)-acetyl-2-deoxystreptamine antibiotic + CoA + H(+)</text>
        <dbReference type="Rhea" id="RHEA:12665"/>
        <dbReference type="ChEBI" id="CHEBI:15378"/>
        <dbReference type="ChEBI" id="CHEBI:57287"/>
        <dbReference type="ChEBI" id="CHEBI:57288"/>
        <dbReference type="ChEBI" id="CHEBI:57921"/>
        <dbReference type="ChEBI" id="CHEBI:77452"/>
        <dbReference type="EC" id="2.3.1.81"/>
    </reaction>
</comment>
<dbReference type="EMBL" id="VXKB01000001">
    <property type="protein sequence ID" value="KAA8718133.1"/>
    <property type="molecule type" value="Genomic_DNA"/>
</dbReference>
<proteinExistence type="inferred from homology"/>
<dbReference type="PANTHER" id="PTHR11104">
    <property type="entry name" value="AMINOGLYCOSIDE N3-ACETYLTRANSFERASE"/>
    <property type="match status" value="1"/>
</dbReference>
<evidence type="ECO:0000256" key="5">
    <source>
        <dbReference type="ARBA" id="ARBA00023315"/>
    </source>
</evidence>
<evidence type="ECO:0000256" key="3">
    <source>
        <dbReference type="ARBA" id="ARBA00012882"/>
    </source>
</evidence>
<comment type="caution">
    <text evidence="8">The sequence shown here is derived from an EMBL/GenBank/DDBJ whole genome shotgun (WGS) entry which is preliminary data.</text>
</comment>
<dbReference type="NCBIfam" id="NF033082">
    <property type="entry name" value="AAC_3"/>
    <property type="match status" value="1"/>
</dbReference>
<comment type="function">
    <text evidence="1">Resistance to antibiotics containing the 2-deoxy-streptamine ring including gentamicin, kanamycin, tobramycin, neomycin and apramycin.</text>
</comment>
<dbReference type="OrthoDB" id="7330654at2"/>
<reference evidence="8 9" key="1">
    <citation type="submission" date="2019-09" db="EMBL/GenBank/DDBJ databases">
        <title>Draft genome sequence of various Type strains from the CCUG.</title>
        <authorList>
            <person name="Pineiro-Iglesias B."/>
            <person name="Tunovic T."/>
            <person name="Unosson C."/>
            <person name="Inganas E."/>
            <person name="Ohlen M."/>
            <person name="Cardew S."/>
            <person name="Jensie-Markopoulos S."/>
            <person name="Salva-Serra F."/>
            <person name="Jaen-Luchoro D."/>
            <person name="Karlsson R."/>
            <person name="Svensson-Stadler L."/>
            <person name="Chun J."/>
            <person name="Moore E."/>
        </authorList>
    </citation>
    <scope>NUCLEOTIDE SEQUENCE [LARGE SCALE GENOMIC DNA]</scope>
    <source>
        <strain evidence="8 9">CCUG 53682T</strain>
    </source>
</reference>
<organism evidence="8 9">
    <name type="scientific">Morganella psychrotolerans</name>
    <dbReference type="NCBI Taxonomy" id="368603"/>
    <lineage>
        <taxon>Bacteria</taxon>
        <taxon>Pseudomonadati</taxon>
        <taxon>Pseudomonadota</taxon>
        <taxon>Gammaproteobacteria</taxon>
        <taxon>Enterobacterales</taxon>
        <taxon>Morganellaceae</taxon>
        <taxon>Morganella</taxon>
    </lineage>
</organism>
<accession>A0A5M9RC92</accession>
<keyword evidence="5 7" id="KW-0012">Acyltransferase</keyword>
<dbReference type="PANTHER" id="PTHR11104:SF0">
    <property type="entry name" value="SPBETA PROPHAGE-DERIVED AMINOGLYCOSIDE N(3')-ACETYLTRANSFERASE-LIKE PROTEIN YOKD"/>
    <property type="match status" value="1"/>
</dbReference>
<dbReference type="GO" id="GO:0046677">
    <property type="term" value="P:response to antibiotic"/>
    <property type="evidence" value="ECO:0007669"/>
    <property type="project" value="UniProtKB-KW"/>
</dbReference>
<gene>
    <name evidence="8" type="primary">aac(3)</name>
    <name evidence="8" type="ORF">F4V73_06415</name>
</gene>
<protein>
    <recommendedName>
        <fullName evidence="3 7">Aminoglycoside N(3)-acetyltransferase</fullName>
        <ecNumber evidence="7">2.3.1.-</ecNumber>
    </recommendedName>
</protein>
<dbReference type="Pfam" id="PF02522">
    <property type="entry name" value="Antibiotic_NAT"/>
    <property type="match status" value="1"/>
</dbReference>